<feature type="transmembrane region" description="Helical" evidence="1">
    <location>
        <begin position="20"/>
        <end position="39"/>
    </location>
</feature>
<sequence length="123" mass="14143">MMDCRIIRVGERVTPIKKLIILYVVGMVGLILGIFSPGMRRYLCIGSLIAIFSIFLVWLSHYYGIIDRFKYELVGSFIFMVWGIFSIILGLVSRTTEDKMFAISFGIFLIILSLYFVSRLLRG</sequence>
<protein>
    <submittedName>
        <fullName evidence="2">Uncharacterized protein</fullName>
    </submittedName>
</protein>
<gene>
    <name evidence="2" type="ORF">DPC56_08045</name>
</gene>
<reference evidence="2 3" key="1">
    <citation type="submission" date="2018-06" db="EMBL/GenBank/DDBJ databases">
        <title>Draft genome sequence of hyperthermophilic methanogen Methanothermobacter tenebrarum sp. MCM-B 1447.</title>
        <authorList>
            <person name="Pore S.D."/>
            <person name="Dagar S."/>
            <person name="Dhakephalkar P.K."/>
        </authorList>
    </citation>
    <scope>NUCLEOTIDE SEQUENCE [LARGE SCALE GENOMIC DNA]</scope>
    <source>
        <strain evidence="2 3">MCM B 1447</strain>
    </source>
</reference>
<evidence type="ECO:0000313" key="3">
    <source>
        <dbReference type="Proteomes" id="UP000249782"/>
    </source>
</evidence>
<keyword evidence="1" id="KW-1133">Transmembrane helix</keyword>
<keyword evidence="1" id="KW-0812">Transmembrane</keyword>
<organism evidence="2 3">
    <name type="scientific">Methanothermobacter tenebrarum</name>
    <dbReference type="NCBI Taxonomy" id="680118"/>
    <lineage>
        <taxon>Archaea</taxon>
        <taxon>Methanobacteriati</taxon>
        <taxon>Methanobacteriota</taxon>
        <taxon>Methanomada group</taxon>
        <taxon>Methanobacteria</taxon>
        <taxon>Methanobacteriales</taxon>
        <taxon>Methanobacteriaceae</taxon>
        <taxon>Methanothermobacter</taxon>
    </lineage>
</organism>
<name>A0A328P833_9EURY</name>
<dbReference type="Proteomes" id="UP000249782">
    <property type="component" value="Unassembled WGS sequence"/>
</dbReference>
<comment type="caution">
    <text evidence="2">The sequence shown here is derived from an EMBL/GenBank/DDBJ whole genome shotgun (WGS) entry which is preliminary data.</text>
</comment>
<dbReference type="EMBL" id="QLOE01000018">
    <property type="protein sequence ID" value="RAO78448.1"/>
    <property type="molecule type" value="Genomic_DNA"/>
</dbReference>
<keyword evidence="3" id="KW-1185">Reference proteome</keyword>
<proteinExistence type="predicted"/>
<keyword evidence="1" id="KW-0472">Membrane</keyword>
<feature type="transmembrane region" description="Helical" evidence="1">
    <location>
        <begin position="99"/>
        <end position="117"/>
    </location>
</feature>
<evidence type="ECO:0000256" key="1">
    <source>
        <dbReference type="SAM" id="Phobius"/>
    </source>
</evidence>
<accession>A0A328P833</accession>
<evidence type="ECO:0000313" key="2">
    <source>
        <dbReference type="EMBL" id="RAO78448.1"/>
    </source>
</evidence>
<dbReference type="AlphaFoldDB" id="A0A328P833"/>
<feature type="transmembrane region" description="Helical" evidence="1">
    <location>
        <begin position="73"/>
        <end position="93"/>
    </location>
</feature>
<feature type="transmembrane region" description="Helical" evidence="1">
    <location>
        <begin position="45"/>
        <end position="66"/>
    </location>
</feature>